<proteinExistence type="predicted"/>
<sequence>MSNVNFQDYLNEQLKDPKFKTEFDTESAKLESAVALAKIRKQKGLSQRELANISNVPQSTIARIERGDNTSIGTLTKIATALGKKLSVTFA</sequence>
<dbReference type="PROSITE" id="PS50943">
    <property type="entry name" value="HTH_CROC1"/>
    <property type="match status" value="1"/>
</dbReference>
<dbReference type="AlphaFoldDB" id="A0A2Z6T9H2"/>
<reference evidence="3" key="1">
    <citation type="submission" date="2018-03" db="EMBL/GenBank/DDBJ databases">
        <title>New taxa in the Lactobacillus gasseri group.</title>
        <authorList>
            <person name="Tanizawa Y."/>
            <person name="Tohno M."/>
            <person name="Endo A."/>
            <person name="Arita M."/>
        </authorList>
    </citation>
    <scope>NUCLEOTIDE SEQUENCE [LARGE SCALE GENOMIC DNA]</scope>
    <source>
        <strain evidence="3">DSM 24759</strain>
    </source>
</reference>
<dbReference type="RefSeq" id="WP_117117781.1">
    <property type="nucleotide sequence ID" value="NZ_BFBY01000002.1"/>
</dbReference>
<dbReference type="CDD" id="cd00093">
    <property type="entry name" value="HTH_XRE"/>
    <property type="match status" value="1"/>
</dbReference>
<dbReference type="SUPFAM" id="SSF47413">
    <property type="entry name" value="lambda repressor-like DNA-binding domains"/>
    <property type="match status" value="1"/>
</dbReference>
<comment type="caution">
    <text evidence="2">The sequence shown here is derived from an EMBL/GenBank/DDBJ whole genome shotgun (WGS) entry which is preliminary data.</text>
</comment>
<dbReference type="Gene3D" id="1.10.260.40">
    <property type="entry name" value="lambda repressor-like DNA-binding domains"/>
    <property type="match status" value="1"/>
</dbReference>
<feature type="domain" description="HTH cro/C1-type" evidence="1">
    <location>
        <begin position="36"/>
        <end position="91"/>
    </location>
</feature>
<evidence type="ECO:0000313" key="3">
    <source>
        <dbReference type="Proteomes" id="UP000257317"/>
    </source>
</evidence>
<dbReference type="Proteomes" id="UP000257317">
    <property type="component" value="Unassembled WGS sequence"/>
</dbReference>
<dbReference type="InterPro" id="IPR001387">
    <property type="entry name" value="Cro/C1-type_HTH"/>
</dbReference>
<dbReference type="EMBL" id="BFBY01000002">
    <property type="protein sequence ID" value="GBG04433.1"/>
    <property type="molecule type" value="Genomic_DNA"/>
</dbReference>
<keyword evidence="3" id="KW-1185">Reference proteome</keyword>
<gene>
    <name evidence="2" type="primary">xre</name>
    <name evidence="2" type="ORF">LrDSM24759_03470</name>
</gene>
<organism evidence="2 3">
    <name type="scientific">Lactobacillus rodentium</name>
    <dbReference type="NCBI Taxonomy" id="947835"/>
    <lineage>
        <taxon>Bacteria</taxon>
        <taxon>Bacillati</taxon>
        <taxon>Bacillota</taxon>
        <taxon>Bacilli</taxon>
        <taxon>Lactobacillales</taxon>
        <taxon>Lactobacillaceae</taxon>
        <taxon>Lactobacillus</taxon>
    </lineage>
</organism>
<dbReference type="GO" id="GO:0003677">
    <property type="term" value="F:DNA binding"/>
    <property type="evidence" value="ECO:0007669"/>
    <property type="project" value="InterPro"/>
</dbReference>
<dbReference type="SMART" id="SM00530">
    <property type="entry name" value="HTH_XRE"/>
    <property type="match status" value="1"/>
</dbReference>
<evidence type="ECO:0000313" key="2">
    <source>
        <dbReference type="EMBL" id="GBG04433.1"/>
    </source>
</evidence>
<accession>A0A2Z6T9H2</accession>
<dbReference type="Pfam" id="PF01381">
    <property type="entry name" value="HTH_3"/>
    <property type="match status" value="1"/>
</dbReference>
<name>A0A2Z6T9H2_9LACO</name>
<evidence type="ECO:0000259" key="1">
    <source>
        <dbReference type="PROSITE" id="PS50943"/>
    </source>
</evidence>
<dbReference type="OrthoDB" id="2224162at2"/>
<protein>
    <submittedName>
        <fullName evidence="2">XRE family transcriptional regulator</fullName>
    </submittedName>
</protein>
<dbReference type="InterPro" id="IPR010982">
    <property type="entry name" value="Lambda_DNA-bd_dom_sf"/>
</dbReference>